<protein>
    <submittedName>
        <fullName evidence="1">Uncharacterized protein</fullName>
    </submittedName>
</protein>
<sequence>MIIKSIEIEKFRAFENVSFYLGRRITAIAGRNATQKTTVLGMIGQPFTISKGHPMYGCKTIDGYNFRSQFKEKFKISPEHDMIGQHKWKLNLHRGAYENSYYSVESIARRQRNQEPTLRFWNAESRASGAGYIQLPVYFLSLSRLFPIGETGKTQAVASMLTSEELKYCIINFISDF</sequence>
<organism evidence="1 2">
    <name type="scientific">Hungatella hathewayi</name>
    <dbReference type="NCBI Taxonomy" id="154046"/>
    <lineage>
        <taxon>Bacteria</taxon>
        <taxon>Bacillati</taxon>
        <taxon>Bacillota</taxon>
        <taxon>Clostridia</taxon>
        <taxon>Lachnospirales</taxon>
        <taxon>Lachnospiraceae</taxon>
        <taxon>Hungatella</taxon>
    </lineage>
</organism>
<name>A0AA37JK68_9FIRM</name>
<comment type="caution">
    <text evidence="1">The sequence shown here is derived from an EMBL/GenBank/DDBJ whole genome shotgun (WGS) entry which is preliminary data.</text>
</comment>
<accession>A0AA37JK68</accession>
<proteinExistence type="predicted"/>
<dbReference type="Proteomes" id="UP001055091">
    <property type="component" value="Unassembled WGS sequence"/>
</dbReference>
<evidence type="ECO:0000313" key="1">
    <source>
        <dbReference type="EMBL" id="GKH01667.1"/>
    </source>
</evidence>
<dbReference type="InterPro" id="IPR027417">
    <property type="entry name" value="P-loop_NTPase"/>
</dbReference>
<dbReference type="AlphaFoldDB" id="A0AA37JK68"/>
<reference evidence="1" key="1">
    <citation type="submission" date="2022-01" db="EMBL/GenBank/DDBJ databases">
        <title>Novel bile acid biosynthetic pathways are enriched in the microbiome of centenarians.</title>
        <authorList>
            <person name="Sato Y."/>
            <person name="Atarashi K."/>
            <person name="Plichta R.D."/>
            <person name="Arai Y."/>
            <person name="Sasajima S."/>
            <person name="Kearney M.S."/>
            <person name="Suda W."/>
            <person name="Takeshita K."/>
            <person name="Sasaki T."/>
            <person name="Okamoto S."/>
            <person name="Skelly N.A."/>
            <person name="Okamura Y."/>
            <person name="Vlamakis H."/>
            <person name="Li Y."/>
            <person name="Tanoue T."/>
            <person name="Takei H."/>
            <person name="Nittono H."/>
            <person name="Narushima S."/>
            <person name="Irie J."/>
            <person name="Itoh H."/>
            <person name="Moriya K."/>
            <person name="Sugiura Y."/>
            <person name="Suematsu M."/>
            <person name="Moritoki N."/>
            <person name="Shibata S."/>
            <person name="Littman R.D."/>
            <person name="Fischbach A.M."/>
            <person name="Uwamino Y."/>
            <person name="Inoue T."/>
            <person name="Honda A."/>
            <person name="Hattori M."/>
            <person name="Murai T."/>
            <person name="Xavier J.R."/>
            <person name="Hirose N."/>
            <person name="Honda K."/>
        </authorList>
    </citation>
    <scope>NUCLEOTIDE SEQUENCE</scope>
    <source>
        <strain evidence="1">CE91-St55</strain>
    </source>
</reference>
<dbReference type="RefSeq" id="WP_244052695.1">
    <property type="nucleotide sequence ID" value="NZ_BQNJ01000001.1"/>
</dbReference>
<evidence type="ECO:0000313" key="2">
    <source>
        <dbReference type="Proteomes" id="UP001055091"/>
    </source>
</evidence>
<gene>
    <name evidence="1" type="ORF">CE91St55_36480</name>
</gene>
<dbReference type="Gene3D" id="3.40.50.300">
    <property type="entry name" value="P-loop containing nucleotide triphosphate hydrolases"/>
    <property type="match status" value="1"/>
</dbReference>
<dbReference type="SUPFAM" id="SSF52540">
    <property type="entry name" value="P-loop containing nucleoside triphosphate hydrolases"/>
    <property type="match status" value="1"/>
</dbReference>
<dbReference type="EMBL" id="BQNJ01000001">
    <property type="protein sequence ID" value="GKH01667.1"/>
    <property type="molecule type" value="Genomic_DNA"/>
</dbReference>